<evidence type="ECO:0000313" key="6">
    <source>
        <dbReference type="EMBL" id="THD28558.1"/>
    </source>
</evidence>
<dbReference type="PANTHER" id="PTHR10836:SF136">
    <property type="entry name" value="DEHYDROGENASE, PUTATIVE-RELATED"/>
    <property type="match status" value="1"/>
</dbReference>
<dbReference type="InterPro" id="IPR020831">
    <property type="entry name" value="GlycerAld/Erythrose_P_DH"/>
</dbReference>
<dbReference type="GO" id="GO:0051287">
    <property type="term" value="F:NAD binding"/>
    <property type="evidence" value="ECO:0007669"/>
    <property type="project" value="InterPro"/>
</dbReference>
<dbReference type="PANTHER" id="PTHR10836">
    <property type="entry name" value="GLYCERALDEHYDE 3-PHOSPHATE DEHYDROGENASE"/>
    <property type="match status" value="1"/>
</dbReference>
<feature type="region of interest" description="Disordered" evidence="4">
    <location>
        <begin position="218"/>
        <end position="237"/>
    </location>
</feature>
<gene>
    <name evidence="6" type="ORF">D915_000635</name>
</gene>
<feature type="domain" description="Glyceraldehyde 3-phosphate dehydrogenase NAD(P) binding" evidence="5">
    <location>
        <begin position="22"/>
        <end position="170"/>
    </location>
</feature>
<protein>
    <submittedName>
        <fullName evidence="6">Glyceraldehyde 3-phosphate dehydrogenase</fullName>
    </submittedName>
</protein>
<evidence type="ECO:0000256" key="3">
    <source>
        <dbReference type="ARBA" id="ARBA00047698"/>
    </source>
</evidence>
<name>A0A4E0RY29_FASHE</name>
<feature type="region of interest" description="Disordered" evidence="4">
    <location>
        <begin position="339"/>
        <end position="368"/>
    </location>
</feature>
<proteinExistence type="inferred from homology"/>
<comment type="catalytic activity">
    <reaction evidence="3">
        <text>D-glyceraldehyde 3-phosphate + phosphate + NAD(+) = (2R)-3-phospho-glyceroyl phosphate + NADH + H(+)</text>
        <dbReference type="Rhea" id="RHEA:10300"/>
        <dbReference type="ChEBI" id="CHEBI:15378"/>
        <dbReference type="ChEBI" id="CHEBI:43474"/>
        <dbReference type="ChEBI" id="CHEBI:57540"/>
        <dbReference type="ChEBI" id="CHEBI:57604"/>
        <dbReference type="ChEBI" id="CHEBI:57945"/>
        <dbReference type="ChEBI" id="CHEBI:59776"/>
        <dbReference type="EC" id="1.2.1.12"/>
    </reaction>
</comment>
<dbReference type="SUPFAM" id="SSF55347">
    <property type="entry name" value="Glyceraldehyde-3-phosphate dehydrogenase-like, C-terminal domain"/>
    <property type="match status" value="1"/>
</dbReference>
<dbReference type="Pfam" id="PF02800">
    <property type="entry name" value="Gp_dh_C"/>
    <property type="match status" value="1"/>
</dbReference>
<keyword evidence="7" id="KW-1185">Reference proteome</keyword>
<dbReference type="InterPro" id="IPR036291">
    <property type="entry name" value="NAD(P)-bd_dom_sf"/>
</dbReference>
<accession>A0A4E0RY29</accession>
<dbReference type="AlphaFoldDB" id="A0A4E0RY29"/>
<evidence type="ECO:0000256" key="4">
    <source>
        <dbReference type="SAM" id="MobiDB-lite"/>
    </source>
</evidence>
<dbReference type="GO" id="GO:0006096">
    <property type="term" value="P:glycolytic process"/>
    <property type="evidence" value="ECO:0007669"/>
    <property type="project" value="TreeGrafter"/>
</dbReference>
<dbReference type="SUPFAM" id="SSF51735">
    <property type="entry name" value="NAD(P)-binding Rossmann-fold domains"/>
    <property type="match status" value="1"/>
</dbReference>
<organism evidence="6 7">
    <name type="scientific">Fasciola hepatica</name>
    <name type="common">Liver fluke</name>
    <dbReference type="NCBI Taxonomy" id="6192"/>
    <lineage>
        <taxon>Eukaryota</taxon>
        <taxon>Metazoa</taxon>
        <taxon>Spiralia</taxon>
        <taxon>Lophotrochozoa</taxon>
        <taxon>Platyhelminthes</taxon>
        <taxon>Trematoda</taxon>
        <taxon>Digenea</taxon>
        <taxon>Plagiorchiida</taxon>
        <taxon>Echinostomata</taxon>
        <taxon>Echinostomatoidea</taxon>
        <taxon>Fasciolidae</taxon>
        <taxon>Fasciola</taxon>
    </lineage>
</organism>
<dbReference type="GO" id="GO:0005829">
    <property type="term" value="C:cytosol"/>
    <property type="evidence" value="ECO:0007669"/>
    <property type="project" value="TreeGrafter"/>
</dbReference>
<dbReference type="SMART" id="SM00846">
    <property type="entry name" value="Gp_dh_N"/>
    <property type="match status" value="1"/>
</dbReference>
<evidence type="ECO:0000256" key="2">
    <source>
        <dbReference type="ARBA" id="ARBA00023002"/>
    </source>
</evidence>
<dbReference type="InterPro" id="IPR020828">
    <property type="entry name" value="GlycerAld_3-P_DH_NAD(P)-bd"/>
</dbReference>
<sequence length="447" mass="49974">MYAKWRQYVGDPLMPKDWPRRLRLGLNGFGQLARTMLRCSLEDNRGLDVVAINEPSLTPEQMIYLIKYDTVLGPFKGYLSEHVHVTRATEENPGEFCSLEIAGRLIAVFRFQKADEIPWNWLNVEYVLETTGDYRHLYEATKHLIGGRARKVLVVGDAVDIPLLMYPVSCREYQRGTSVVASGSPMSHAIATLVSLVDASYSHVECMVTLVLPVDRRQNTVDGPSKDPSSWRRGRGATQSIIPGRCPTVVHSVIQALPRMQSRLECITMHVPVFEGAVVDLTFRTTDPINGVSEVIERLMKSPLLEAYNQLHTRTQPIVNRDPCESQKEILMVQNPSPSSFVEPVRHDSEHSVSISSGPGQGNRTDLTPQIRLPKDLVSIMLPLGKEDLYVSTDCTGKGTMCLLNVDFCLGLPSGNTVKLVSWFDTGVSYCKRILDTLVYMRGVDNN</sequence>
<evidence type="ECO:0000313" key="7">
    <source>
        <dbReference type="Proteomes" id="UP000230066"/>
    </source>
</evidence>
<dbReference type="EMBL" id="JXXN02000121">
    <property type="protein sequence ID" value="THD28558.1"/>
    <property type="molecule type" value="Genomic_DNA"/>
</dbReference>
<dbReference type="Gene3D" id="3.30.360.10">
    <property type="entry name" value="Dihydrodipicolinate Reductase, domain 2"/>
    <property type="match status" value="1"/>
</dbReference>
<dbReference type="GO" id="GO:0004365">
    <property type="term" value="F:glyceraldehyde-3-phosphate dehydrogenase (NAD+) (phosphorylating) activity"/>
    <property type="evidence" value="ECO:0007669"/>
    <property type="project" value="UniProtKB-EC"/>
</dbReference>
<comment type="caution">
    <text evidence="6">The sequence shown here is derived from an EMBL/GenBank/DDBJ whole genome shotgun (WGS) entry which is preliminary data.</text>
</comment>
<dbReference type="Gene3D" id="3.40.50.720">
    <property type="entry name" value="NAD(P)-binding Rossmann-like Domain"/>
    <property type="match status" value="1"/>
</dbReference>
<feature type="compositionally biased region" description="Polar residues" evidence="4">
    <location>
        <begin position="352"/>
        <end position="368"/>
    </location>
</feature>
<reference evidence="6" key="1">
    <citation type="submission" date="2019-03" db="EMBL/GenBank/DDBJ databases">
        <title>Improved annotation for the trematode Fasciola hepatica.</title>
        <authorList>
            <person name="Choi Y.-J."/>
            <person name="Martin J."/>
            <person name="Mitreva M."/>
        </authorList>
    </citation>
    <scope>NUCLEOTIDE SEQUENCE [LARGE SCALE GENOMIC DNA]</scope>
</reference>
<comment type="similarity">
    <text evidence="1">Belongs to the glyceraldehyde-3-phosphate dehydrogenase family.</text>
</comment>
<dbReference type="InterPro" id="IPR020829">
    <property type="entry name" value="GlycerAld_3-P_DH_cat"/>
</dbReference>
<keyword evidence="2" id="KW-0560">Oxidoreductase</keyword>
<dbReference type="Pfam" id="PF00044">
    <property type="entry name" value="Gp_dh_N"/>
    <property type="match status" value="1"/>
</dbReference>
<evidence type="ECO:0000259" key="5">
    <source>
        <dbReference type="SMART" id="SM00846"/>
    </source>
</evidence>
<dbReference type="Proteomes" id="UP000230066">
    <property type="component" value="Unassembled WGS sequence"/>
</dbReference>
<evidence type="ECO:0000256" key="1">
    <source>
        <dbReference type="ARBA" id="ARBA00007406"/>
    </source>
</evidence>